<evidence type="ECO:0000313" key="2">
    <source>
        <dbReference type="Proteomes" id="UP001054837"/>
    </source>
</evidence>
<protein>
    <submittedName>
        <fullName evidence="1">Uncharacterized protein</fullName>
    </submittedName>
</protein>
<proteinExistence type="predicted"/>
<keyword evidence="2" id="KW-1185">Reference proteome</keyword>
<sequence>MTIQFIGLVRESSESIGKPEVSTHLLEEEESKDGRIGCRQVGVAHLDPVAVCGWGVRTQRHCPIIPNGELKLRSCHYALHQFCP</sequence>
<accession>A0AAV4M8I7</accession>
<reference evidence="1 2" key="1">
    <citation type="submission" date="2021-06" db="EMBL/GenBank/DDBJ databases">
        <title>Caerostris darwini draft genome.</title>
        <authorList>
            <person name="Kono N."/>
            <person name="Arakawa K."/>
        </authorList>
    </citation>
    <scope>NUCLEOTIDE SEQUENCE [LARGE SCALE GENOMIC DNA]</scope>
</reference>
<gene>
    <name evidence="1" type="ORF">CDAR_167701</name>
</gene>
<comment type="caution">
    <text evidence="1">The sequence shown here is derived from an EMBL/GenBank/DDBJ whole genome shotgun (WGS) entry which is preliminary data.</text>
</comment>
<organism evidence="1 2">
    <name type="scientific">Caerostris darwini</name>
    <dbReference type="NCBI Taxonomy" id="1538125"/>
    <lineage>
        <taxon>Eukaryota</taxon>
        <taxon>Metazoa</taxon>
        <taxon>Ecdysozoa</taxon>
        <taxon>Arthropoda</taxon>
        <taxon>Chelicerata</taxon>
        <taxon>Arachnida</taxon>
        <taxon>Araneae</taxon>
        <taxon>Araneomorphae</taxon>
        <taxon>Entelegynae</taxon>
        <taxon>Araneoidea</taxon>
        <taxon>Araneidae</taxon>
        <taxon>Caerostris</taxon>
    </lineage>
</organism>
<dbReference type="EMBL" id="BPLQ01000159">
    <property type="protein sequence ID" value="GIX68180.1"/>
    <property type="molecule type" value="Genomic_DNA"/>
</dbReference>
<dbReference type="AlphaFoldDB" id="A0AAV4M8I7"/>
<name>A0AAV4M8I7_9ARAC</name>
<dbReference type="Proteomes" id="UP001054837">
    <property type="component" value="Unassembled WGS sequence"/>
</dbReference>
<evidence type="ECO:0000313" key="1">
    <source>
        <dbReference type="EMBL" id="GIX68180.1"/>
    </source>
</evidence>